<proteinExistence type="predicted"/>
<evidence type="ECO:0000313" key="2">
    <source>
        <dbReference type="EMBL" id="CAE0115855.1"/>
    </source>
</evidence>
<dbReference type="EMBL" id="HBHX01029707">
    <property type="protein sequence ID" value="CAE0115855.1"/>
    <property type="molecule type" value="Transcribed_RNA"/>
</dbReference>
<name>A0A7S3AX70_9EUKA</name>
<gene>
    <name evidence="2" type="ORF">HERI1096_LOCUS16540</name>
</gene>
<sequence length="209" mass="23592">MQLEMVQLRSQLEEEARERRAEQEAHAAKLKDIMERFDAHSFDTRASMQALDTDLGSVRAHCEQQLTVHGNSIEVHKSKLLQCGQAVEKLWSSSKLQQQRIDSLGSSGALQGQQLQERLETANKQHTRWRTTLEETVKALAADVQLVQTHNRSMEAAIGSNKAEARRMVSEHENEIQRQCDTLGRAIHSLAETLNLTSPLIGSESHHVR</sequence>
<accession>A0A7S3AX70</accession>
<evidence type="ECO:0000256" key="1">
    <source>
        <dbReference type="SAM" id="Coils"/>
    </source>
</evidence>
<reference evidence="2" key="1">
    <citation type="submission" date="2021-01" db="EMBL/GenBank/DDBJ databases">
        <authorList>
            <person name="Corre E."/>
            <person name="Pelletier E."/>
            <person name="Niang G."/>
            <person name="Scheremetjew M."/>
            <person name="Finn R."/>
            <person name="Kale V."/>
            <person name="Holt S."/>
            <person name="Cochrane G."/>
            <person name="Meng A."/>
            <person name="Brown T."/>
            <person name="Cohen L."/>
        </authorList>
    </citation>
    <scope>NUCLEOTIDE SEQUENCE</scope>
    <source>
        <strain evidence="2">CCMP281</strain>
    </source>
</reference>
<dbReference type="AlphaFoldDB" id="A0A7S3AX70"/>
<organism evidence="2">
    <name type="scientific">Haptolina ericina</name>
    <dbReference type="NCBI Taxonomy" id="156174"/>
    <lineage>
        <taxon>Eukaryota</taxon>
        <taxon>Haptista</taxon>
        <taxon>Haptophyta</taxon>
        <taxon>Prymnesiophyceae</taxon>
        <taxon>Prymnesiales</taxon>
        <taxon>Prymnesiaceae</taxon>
        <taxon>Haptolina</taxon>
    </lineage>
</organism>
<keyword evidence="1" id="KW-0175">Coiled coil</keyword>
<feature type="coiled-coil region" evidence="1">
    <location>
        <begin position="5"/>
        <end position="33"/>
    </location>
</feature>
<protein>
    <submittedName>
        <fullName evidence="2">Uncharacterized protein</fullName>
    </submittedName>
</protein>